<comment type="caution">
    <text evidence="4">The sequence shown here is derived from an EMBL/GenBank/DDBJ whole genome shotgun (WGS) entry which is preliminary data.</text>
</comment>
<dbReference type="Pfam" id="PF00078">
    <property type="entry name" value="RVT_1"/>
    <property type="match status" value="1"/>
</dbReference>
<dbReference type="Pfam" id="PF08388">
    <property type="entry name" value="GIIM"/>
    <property type="match status" value="1"/>
</dbReference>
<dbReference type="NCBIfam" id="TIGR04416">
    <property type="entry name" value="group_II_RT_mat"/>
    <property type="match status" value="1"/>
</dbReference>
<protein>
    <submittedName>
        <fullName evidence="4">Group II intron reverse transcriptase/maturase</fullName>
    </submittedName>
</protein>
<dbReference type="Pfam" id="PF01844">
    <property type="entry name" value="HNH"/>
    <property type="match status" value="1"/>
</dbReference>
<dbReference type="InterPro" id="IPR051083">
    <property type="entry name" value="GrpII_Intron_Splice-Mob/Def"/>
</dbReference>
<dbReference type="PANTHER" id="PTHR34047">
    <property type="entry name" value="NUCLEAR INTRON MATURASE 1, MITOCHONDRIAL-RELATED"/>
    <property type="match status" value="1"/>
</dbReference>
<organism evidence="4 5">
    <name type="scientific">Hymenobacter saemangeumensis</name>
    <dbReference type="NCBI Taxonomy" id="1084522"/>
    <lineage>
        <taxon>Bacteria</taxon>
        <taxon>Pseudomonadati</taxon>
        <taxon>Bacteroidota</taxon>
        <taxon>Cytophagia</taxon>
        <taxon>Cytophagales</taxon>
        <taxon>Hymenobacteraceae</taxon>
        <taxon>Hymenobacter</taxon>
    </lineage>
</organism>
<dbReference type="SMART" id="SM00507">
    <property type="entry name" value="HNHc"/>
    <property type="match status" value="1"/>
</dbReference>
<dbReference type="InterPro" id="IPR013597">
    <property type="entry name" value="Mat_intron_G2"/>
</dbReference>
<keyword evidence="5" id="KW-1185">Reference proteome</keyword>
<comment type="similarity">
    <text evidence="1">Belongs to the bacterial reverse transcriptase family.</text>
</comment>
<dbReference type="CDD" id="cd01651">
    <property type="entry name" value="RT_G2_intron"/>
    <property type="match status" value="1"/>
</dbReference>
<sequence>MKPVTVKTMDTVTPQMDEWKTLPWKKLQRTVFRLQKRIYQASRRGDTRQVRQLQKLLSKSRAAKLLAVRKVTQDNQGKRTAGIDGVKSLADKQRLRLSRRLSFRWAAKPLRRVWIPKPGSTEKRPLGIPVMRDRALQALVKLALEPEWEARFEPNSYGFRPGRSAHDALAAIFNCINQRAKWVLDADIEKCFDRIDHQRLLAKVETMPLFRRLLKGWLRAGVLEGDVFESVEAGTPQGGVISPLLANIALHGMETLVQTHFRRRRISPTRVSTPVTLIRYADDFVVLHEDQAVVEACQQLLTDWLAQLGLVMKPAKTRLVHTLHATAGHPAGFDFLGTTVRQFAVGRTHSGKDPRSHLLGFKTLIKPSRTAQQRHSQRLRDILFRQRASPQQALIRELNPVIRGWSQYYAGVVAKDVFSRMDYVLYHGLRRWAMRRHGGKHRRRIVRKYWRLEQGSWNFATPAGVQLRYHSFTRIQRHVKVAGIRSPFDGDWPYWGTRLRQYHGLDRRTCLLLKQQAGRCAWCHLCFTDTDVLEKDHRVPRIRGGKEEWTNLQLLHRHCHHQKTKQDGSVAARGSGTQRGAV</sequence>
<dbReference type="EMBL" id="BAABGZ010000078">
    <property type="protein sequence ID" value="GAA4367818.1"/>
    <property type="molecule type" value="Genomic_DNA"/>
</dbReference>
<dbReference type="InterPro" id="IPR043502">
    <property type="entry name" value="DNA/RNA_pol_sf"/>
</dbReference>
<evidence type="ECO:0000256" key="1">
    <source>
        <dbReference type="ARBA" id="ARBA00034120"/>
    </source>
</evidence>
<dbReference type="InterPro" id="IPR003615">
    <property type="entry name" value="HNH_nuc"/>
</dbReference>
<dbReference type="PANTHER" id="PTHR34047:SF10">
    <property type="entry name" value="GROUP II INTRON-ASSOCIATED OPEN READING FRAME"/>
    <property type="match status" value="1"/>
</dbReference>
<keyword evidence="4" id="KW-0695">RNA-directed DNA polymerase</keyword>
<dbReference type="GO" id="GO:0003964">
    <property type="term" value="F:RNA-directed DNA polymerase activity"/>
    <property type="evidence" value="ECO:0007669"/>
    <property type="project" value="UniProtKB-KW"/>
</dbReference>
<name>A0ABP8IRE3_9BACT</name>
<gene>
    <name evidence="4" type="primary">ltrA_2</name>
    <name evidence="4" type="ORF">GCM10023185_40020</name>
</gene>
<dbReference type="CDD" id="cd00085">
    <property type="entry name" value="HNHc"/>
    <property type="match status" value="1"/>
</dbReference>
<evidence type="ECO:0000313" key="4">
    <source>
        <dbReference type="EMBL" id="GAA4367818.1"/>
    </source>
</evidence>
<evidence type="ECO:0000256" key="2">
    <source>
        <dbReference type="SAM" id="MobiDB-lite"/>
    </source>
</evidence>
<dbReference type="Pfam" id="PF13655">
    <property type="entry name" value="RVT_N"/>
    <property type="match status" value="1"/>
</dbReference>
<dbReference type="InterPro" id="IPR002711">
    <property type="entry name" value="HNH"/>
</dbReference>
<keyword evidence="4" id="KW-0548">Nucleotidyltransferase</keyword>
<reference evidence="5" key="1">
    <citation type="journal article" date="2019" name="Int. J. Syst. Evol. Microbiol.">
        <title>The Global Catalogue of Microorganisms (GCM) 10K type strain sequencing project: providing services to taxonomists for standard genome sequencing and annotation.</title>
        <authorList>
            <consortium name="The Broad Institute Genomics Platform"/>
            <consortium name="The Broad Institute Genome Sequencing Center for Infectious Disease"/>
            <person name="Wu L."/>
            <person name="Ma J."/>
        </authorList>
    </citation>
    <scope>NUCLEOTIDE SEQUENCE [LARGE SCALE GENOMIC DNA]</scope>
    <source>
        <strain evidence="5">JCM 17923</strain>
    </source>
</reference>
<proteinExistence type="inferred from homology"/>
<dbReference type="InterPro" id="IPR025960">
    <property type="entry name" value="RVT_N"/>
</dbReference>
<evidence type="ECO:0000259" key="3">
    <source>
        <dbReference type="PROSITE" id="PS50878"/>
    </source>
</evidence>
<evidence type="ECO:0000313" key="5">
    <source>
        <dbReference type="Proteomes" id="UP001501153"/>
    </source>
</evidence>
<dbReference type="InterPro" id="IPR030931">
    <property type="entry name" value="Group_II_RT_mat"/>
</dbReference>
<dbReference type="Proteomes" id="UP001501153">
    <property type="component" value="Unassembled WGS sequence"/>
</dbReference>
<keyword evidence="4" id="KW-0808">Transferase</keyword>
<accession>A0ABP8IRE3</accession>
<dbReference type="InterPro" id="IPR000477">
    <property type="entry name" value="RT_dom"/>
</dbReference>
<dbReference type="PROSITE" id="PS50878">
    <property type="entry name" value="RT_POL"/>
    <property type="match status" value="1"/>
</dbReference>
<feature type="domain" description="Reverse transcriptase" evidence="3">
    <location>
        <begin position="96"/>
        <end position="340"/>
    </location>
</feature>
<feature type="region of interest" description="Disordered" evidence="2">
    <location>
        <begin position="562"/>
        <end position="582"/>
    </location>
</feature>
<dbReference type="Gene3D" id="1.10.30.50">
    <property type="match status" value="1"/>
</dbReference>
<dbReference type="SUPFAM" id="SSF56672">
    <property type="entry name" value="DNA/RNA polymerases"/>
    <property type="match status" value="1"/>
</dbReference>